<comment type="caution">
    <text evidence="2">The sequence shown here is derived from an EMBL/GenBank/DDBJ whole genome shotgun (WGS) entry which is preliminary data.</text>
</comment>
<dbReference type="AlphaFoldDB" id="A0A502D0N5"/>
<evidence type="ECO:0000313" key="3">
    <source>
        <dbReference type="Proteomes" id="UP000317722"/>
    </source>
</evidence>
<proteinExistence type="predicted"/>
<keyword evidence="3" id="KW-1185">Reference proteome</keyword>
<accession>A0A502D0N5</accession>
<dbReference type="EMBL" id="RCZM01000001">
    <property type="protein sequence ID" value="TPG19355.1"/>
    <property type="molecule type" value="Genomic_DNA"/>
</dbReference>
<feature type="region of interest" description="Disordered" evidence="1">
    <location>
        <begin position="39"/>
        <end position="127"/>
    </location>
</feature>
<feature type="compositionally biased region" description="Low complexity" evidence="1">
    <location>
        <begin position="50"/>
        <end position="73"/>
    </location>
</feature>
<sequence length="190" mass="18287">MAGKHARRAPVVISRAVATLVVSALLLAVGVAAMTVFKSGDRPATGRPRAGGPTVTTGPSAAPTPTTGATSGAEQGDGATGDAEPGGASSGGSSAAGGGDFLDFTSTGGSGTTPAGMPPGSASSAAAATLPGVAPEVAAWSRGWVQRSDTGRSHGRSLGLLRRLAAAHGCRPVPTKAKPVTALPEPVACR</sequence>
<evidence type="ECO:0000256" key="1">
    <source>
        <dbReference type="SAM" id="MobiDB-lite"/>
    </source>
</evidence>
<feature type="compositionally biased region" description="Gly residues" evidence="1">
    <location>
        <begin position="88"/>
        <end position="100"/>
    </location>
</feature>
<reference evidence="2 3" key="1">
    <citation type="journal article" date="2019" name="Environ. Microbiol.">
        <title>Species interactions and distinct microbial communities in high Arctic permafrost affected cryosols are associated with the CH4 and CO2 gas fluxes.</title>
        <authorList>
            <person name="Altshuler I."/>
            <person name="Hamel J."/>
            <person name="Turney S."/>
            <person name="Magnuson E."/>
            <person name="Levesque R."/>
            <person name="Greer C."/>
            <person name="Whyte L.G."/>
        </authorList>
    </citation>
    <scope>NUCLEOTIDE SEQUENCE [LARGE SCALE GENOMIC DNA]</scope>
    <source>
        <strain evidence="2 3">S9.3A</strain>
    </source>
</reference>
<name>A0A502D0N5_9MICO</name>
<feature type="compositionally biased region" description="Low complexity" evidence="1">
    <location>
        <begin position="112"/>
        <end position="127"/>
    </location>
</feature>
<dbReference type="RefSeq" id="WP_140736999.1">
    <property type="nucleotide sequence ID" value="NZ_RCZM01000001.1"/>
</dbReference>
<gene>
    <name evidence="2" type="ORF">EAH86_02345</name>
</gene>
<protein>
    <submittedName>
        <fullName evidence="2">Uncharacterized protein</fullName>
    </submittedName>
</protein>
<organism evidence="2 3">
    <name type="scientific">Pedococcus bigeumensis</name>
    <dbReference type="NCBI Taxonomy" id="433644"/>
    <lineage>
        <taxon>Bacteria</taxon>
        <taxon>Bacillati</taxon>
        <taxon>Actinomycetota</taxon>
        <taxon>Actinomycetes</taxon>
        <taxon>Micrococcales</taxon>
        <taxon>Intrasporangiaceae</taxon>
        <taxon>Pedococcus</taxon>
    </lineage>
</organism>
<evidence type="ECO:0000313" key="2">
    <source>
        <dbReference type="EMBL" id="TPG19355.1"/>
    </source>
</evidence>
<dbReference type="Proteomes" id="UP000317722">
    <property type="component" value="Unassembled WGS sequence"/>
</dbReference>